<protein>
    <recommendedName>
        <fullName evidence="3">Glycosyl hydrolase family 98 putative carbohydrate-binding module domain-containing protein</fullName>
    </recommendedName>
</protein>
<organism evidence="1 2">
    <name type="scientific">Dactylococcopsis salina (strain PCC 8305)</name>
    <name type="common">Myxobactron salinum</name>
    <dbReference type="NCBI Taxonomy" id="13035"/>
    <lineage>
        <taxon>Bacteria</taxon>
        <taxon>Bacillati</taxon>
        <taxon>Cyanobacteriota</taxon>
        <taxon>Cyanophyceae</taxon>
        <taxon>Nodosilineales</taxon>
        <taxon>Cymatolegaceae</taxon>
        <taxon>Dactylococcopsis</taxon>
    </lineage>
</organism>
<evidence type="ECO:0008006" key="3">
    <source>
        <dbReference type="Google" id="ProtNLM"/>
    </source>
</evidence>
<proteinExistence type="predicted"/>
<dbReference type="OrthoDB" id="159249at2"/>
<dbReference type="HOGENOM" id="CLU_782377_0_0_3"/>
<reference evidence="1" key="1">
    <citation type="submission" date="2012-04" db="EMBL/GenBank/DDBJ databases">
        <title>Finished genome of Dactylococcopsis salina PCC 8305.</title>
        <authorList>
            <consortium name="US DOE Joint Genome Institute"/>
            <person name="Gugger M."/>
            <person name="Coursin T."/>
            <person name="Rippka R."/>
            <person name="Tandeau De Marsac N."/>
            <person name="Huntemann M."/>
            <person name="Wei C.-L."/>
            <person name="Han J."/>
            <person name="Detter J.C."/>
            <person name="Han C."/>
            <person name="Tapia R."/>
            <person name="Daligault H."/>
            <person name="Chen A."/>
            <person name="Krypides N."/>
            <person name="Mavromatis K."/>
            <person name="Markowitz V."/>
            <person name="Szeto E."/>
            <person name="Ivanova N."/>
            <person name="Ovchinnikova G."/>
            <person name="Pagani I."/>
            <person name="Pati A."/>
            <person name="Goodwin L."/>
            <person name="Peters L."/>
            <person name="Pitluck S."/>
            <person name="Woyke T."/>
            <person name="Kerfeld C."/>
        </authorList>
    </citation>
    <scope>NUCLEOTIDE SEQUENCE [LARGE SCALE GENOMIC DNA]</scope>
    <source>
        <strain evidence="1">PCC 8305</strain>
    </source>
</reference>
<dbReference type="PATRIC" id="fig|13035.3.peg.3458"/>
<dbReference type="STRING" id="13035.Dacsa_3044"/>
<accession>K9YYK8</accession>
<dbReference type="InterPro" id="IPR038637">
    <property type="entry name" value="NPCBM_sf"/>
</dbReference>
<dbReference type="AlphaFoldDB" id="K9YYK8"/>
<keyword evidence="2" id="KW-1185">Reference proteome</keyword>
<sequence length="354" mass="39238">MLNRKISSTLVLFTATSSILGWNLGNAAFAQNRECQQEIVMQKVEVLDGQGGGEGKLEMQIQVESGSLNEEVKVWKLPPNQSQRLQEKIGSFPIPEGSSVQQRLRTSIVEREVGSDWLVGADDHGDDESTLTLRCGEPQEITHNVIIQGKNDAKVRVTYDIQDTTRGTVQQPLIPMNQTINLLKLSSEARWQSGRLVSANNVTNTEQLSWMGSPSNDNGFVRLEEVTLENGKTTNALRTHPKWVSNGTIKGWHPEVELPEKAVFSADVGFVEGAQNTDGVTFQVWEHHQEGGRRVWNKVAEVEKDYTGNLRQIEADLSHLAGKEVKIELRVDAGESSGQDWAAWSDVKINSASN</sequence>
<dbReference type="Gene3D" id="2.60.120.1060">
    <property type="entry name" value="NPCBM/NEW2 domain"/>
    <property type="match status" value="1"/>
</dbReference>
<evidence type="ECO:0000313" key="2">
    <source>
        <dbReference type="Proteomes" id="UP000010482"/>
    </source>
</evidence>
<dbReference type="Proteomes" id="UP000010482">
    <property type="component" value="Chromosome"/>
</dbReference>
<dbReference type="EMBL" id="CP003944">
    <property type="protein sequence ID" value="AFZ51577.1"/>
    <property type="molecule type" value="Genomic_DNA"/>
</dbReference>
<dbReference type="KEGG" id="dsl:Dacsa_3044"/>
<dbReference type="RefSeq" id="WP_015230556.1">
    <property type="nucleotide sequence ID" value="NC_019780.1"/>
</dbReference>
<name>K9YYK8_DACS8</name>
<evidence type="ECO:0000313" key="1">
    <source>
        <dbReference type="EMBL" id="AFZ51577.1"/>
    </source>
</evidence>
<gene>
    <name evidence="1" type="ORF">Dacsa_3044</name>
</gene>
<dbReference type="eggNOG" id="COG1572">
    <property type="taxonomic scope" value="Bacteria"/>
</dbReference>